<dbReference type="Gene3D" id="3.40.50.1820">
    <property type="entry name" value="alpha/beta hydrolase"/>
    <property type="match status" value="1"/>
</dbReference>
<dbReference type="EMBL" id="CP036268">
    <property type="protein sequence ID" value="QDT37217.1"/>
    <property type="molecule type" value="Genomic_DNA"/>
</dbReference>
<evidence type="ECO:0000313" key="4">
    <source>
        <dbReference type="EMBL" id="QDT37217.1"/>
    </source>
</evidence>
<dbReference type="InterPro" id="IPR029058">
    <property type="entry name" value="AB_hydrolase_fold"/>
</dbReference>
<organism evidence="4 5">
    <name type="scientific">Stratiformator vulcanicus</name>
    <dbReference type="NCBI Taxonomy" id="2527980"/>
    <lineage>
        <taxon>Bacteria</taxon>
        <taxon>Pseudomonadati</taxon>
        <taxon>Planctomycetota</taxon>
        <taxon>Planctomycetia</taxon>
        <taxon>Planctomycetales</taxon>
        <taxon>Planctomycetaceae</taxon>
        <taxon>Stratiformator</taxon>
    </lineage>
</organism>
<dbReference type="InterPro" id="IPR050565">
    <property type="entry name" value="LYPA1-2/EST-like"/>
</dbReference>
<proteinExistence type="inferred from homology"/>
<keyword evidence="5" id="KW-1185">Reference proteome</keyword>
<dbReference type="AlphaFoldDB" id="A0A517QZZ2"/>
<evidence type="ECO:0000256" key="2">
    <source>
        <dbReference type="ARBA" id="ARBA00022801"/>
    </source>
</evidence>
<feature type="domain" description="Phospholipase/carboxylesterase/thioesterase" evidence="3">
    <location>
        <begin position="20"/>
        <end position="231"/>
    </location>
</feature>
<protein>
    <submittedName>
        <fullName evidence="4">Carboxylesterase 2</fullName>
        <ecNumber evidence="4">3.1.1.1</ecNumber>
    </submittedName>
</protein>
<dbReference type="SUPFAM" id="SSF53474">
    <property type="entry name" value="alpha/beta-Hydrolases"/>
    <property type="match status" value="1"/>
</dbReference>
<dbReference type="InterPro" id="IPR003140">
    <property type="entry name" value="PLipase/COase/thioEstase"/>
</dbReference>
<reference evidence="4 5" key="1">
    <citation type="submission" date="2019-02" db="EMBL/GenBank/DDBJ databases">
        <title>Deep-cultivation of Planctomycetes and their phenomic and genomic characterization uncovers novel biology.</title>
        <authorList>
            <person name="Wiegand S."/>
            <person name="Jogler M."/>
            <person name="Boedeker C."/>
            <person name="Pinto D."/>
            <person name="Vollmers J."/>
            <person name="Rivas-Marin E."/>
            <person name="Kohn T."/>
            <person name="Peeters S.H."/>
            <person name="Heuer A."/>
            <person name="Rast P."/>
            <person name="Oberbeckmann S."/>
            <person name="Bunk B."/>
            <person name="Jeske O."/>
            <person name="Meyerdierks A."/>
            <person name="Storesund J.E."/>
            <person name="Kallscheuer N."/>
            <person name="Luecker S."/>
            <person name="Lage O.M."/>
            <person name="Pohl T."/>
            <person name="Merkel B.J."/>
            <person name="Hornburger P."/>
            <person name="Mueller R.-W."/>
            <person name="Bruemmer F."/>
            <person name="Labrenz M."/>
            <person name="Spormann A.M."/>
            <person name="Op den Camp H."/>
            <person name="Overmann J."/>
            <person name="Amann R."/>
            <person name="Jetten M.S.M."/>
            <person name="Mascher T."/>
            <person name="Medema M.H."/>
            <person name="Devos D.P."/>
            <person name="Kaster A.-K."/>
            <person name="Ovreas L."/>
            <person name="Rohde M."/>
            <person name="Galperin M.Y."/>
            <person name="Jogler C."/>
        </authorList>
    </citation>
    <scope>NUCLEOTIDE SEQUENCE [LARGE SCALE GENOMIC DNA]</scope>
    <source>
        <strain evidence="4 5">Pan189</strain>
    </source>
</reference>
<dbReference type="KEGG" id="svp:Pan189_15890"/>
<dbReference type="RefSeq" id="WP_145363352.1">
    <property type="nucleotide sequence ID" value="NZ_CP036268.1"/>
</dbReference>
<dbReference type="PANTHER" id="PTHR10655">
    <property type="entry name" value="LYSOPHOSPHOLIPASE-RELATED"/>
    <property type="match status" value="1"/>
</dbReference>
<evidence type="ECO:0000259" key="3">
    <source>
        <dbReference type="Pfam" id="PF02230"/>
    </source>
</evidence>
<dbReference type="PANTHER" id="PTHR10655:SF17">
    <property type="entry name" value="LYSOPHOSPHOLIPASE-LIKE PROTEIN 1"/>
    <property type="match status" value="1"/>
</dbReference>
<gene>
    <name evidence="4" type="primary">estB_1</name>
    <name evidence="4" type="ORF">Pan189_15890</name>
</gene>
<name>A0A517QZZ2_9PLAN</name>
<dbReference type="Pfam" id="PF02230">
    <property type="entry name" value="Abhydrolase_2"/>
    <property type="match status" value="1"/>
</dbReference>
<dbReference type="Proteomes" id="UP000317318">
    <property type="component" value="Chromosome"/>
</dbReference>
<evidence type="ECO:0000256" key="1">
    <source>
        <dbReference type="ARBA" id="ARBA00006499"/>
    </source>
</evidence>
<dbReference type="OrthoDB" id="9795555at2"/>
<sequence length="244" mass="26369">MSNENLAGFRCWVVDLGGPPDRPPDAVVVLCHGFGAPGDDLVPLAREVGRFIPDDRKVRFYFPVGPLGLDQFGLPGGRAWWQIDMERLLNATATRNLDELHRTLPDGLETLRPRFGELMDAIRQDSGCPAERFVIGGFSQGAMLATDYVLHCDAAPASLIIFSGALIAEDDWIRAAESCPKLDVLQSHGRDDTVLPFASAEALREMLKRSGHEVDFEPFDGGHTISGGGLQGFGQRIAAVAGSA</sequence>
<dbReference type="EC" id="3.1.1.1" evidence="4"/>
<evidence type="ECO:0000313" key="5">
    <source>
        <dbReference type="Proteomes" id="UP000317318"/>
    </source>
</evidence>
<accession>A0A517QZZ2</accession>
<comment type="similarity">
    <text evidence="1">Belongs to the AB hydrolase superfamily. AB hydrolase 2 family.</text>
</comment>
<dbReference type="GO" id="GO:0106435">
    <property type="term" value="F:carboxylesterase activity"/>
    <property type="evidence" value="ECO:0007669"/>
    <property type="project" value="UniProtKB-EC"/>
</dbReference>
<keyword evidence="2 4" id="KW-0378">Hydrolase</keyword>